<gene>
    <name evidence="5" type="ORF">BTN92_07940</name>
    <name evidence="4" type="ORF">HI921_03900</name>
</gene>
<evidence type="ECO:0000259" key="3">
    <source>
        <dbReference type="PROSITE" id="PS51459"/>
    </source>
</evidence>
<dbReference type="STRING" id="53346.A5802_000199"/>
<feature type="domain" description="Fido" evidence="3">
    <location>
        <begin position="93"/>
        <end position="244"/>
    </location>
</feature>
<feature type="binding site" evidence="2">
    <location>
        <begin position="213"/>
        <end position="214"/>
    </location>
    <ligand>
        <name>ATP</name>
        <dbReference type="ChEBI" id="CHEBI:30616"/>
    </ligand>
</feature>
<reference evidence="4 7" key="2">
    <citation type="submission" date="2020-04" db="EMBL/GenBank/DDBJ databases">
        <authorList>
            <person name="Abaymova A."/>
            <person name="Teymurazov M."/>
            <person name="Tazyna O."/>
            <person name="Chatushin Y."/>
            <person name="Svetoch E."/>
            <person name="Pereligyn V."/>
            <person name="Pohylenko V."/>
            <person name="Platonov M."/>
            <person name="Kartsev N."/>
            <person name="Skryabin Y."/>
            <person name="Sizova A."/>
            <person name="Solomentsev V."/>
            <person name="Kislichkina A."/>
            <person name="Bogun A."/>
        </authorList>
    </citation>
    <scope>NUCLEOTIDE SEQUENCE [LARGE SCALE GENOMIC DNA]</scope>
    <source>
        <strain evidence="4">SCPM-O-B-8398</strain>
        <strain evidence="7">SCPM-O-B-8398 (E28)</strain>
    </source>
</reference>
<proteinExistence type="predicted"/>
<feature type="binding site" evidence="2">
    <location>
        <begin position="181"/>
        <end position="188"/>
    </location>
    <ligand>
        <name>ATP</name>
        <dbReference type="ChEBI" id="CHEBI:30616"/>
    </ligand>
</feature>
<reference evidence="5 6" key="1">
    <citation type="submission" date="2016-12" db="EMBL/GenBank/DDBJ databases">
        <authorList>
            <person name="Song W.-J."/>
            <person name="Kurnit D.M."/>
        </authorList>
    </citation>
    <scope>NUCLEOTIDE SEQUENCE [LARGE SCALE GENOMIC DNA]</scope>
    <source>
        <strain evidence="5 6">CGB1038-1_S1</strain>
    </source>
</reference>
<feature type="active site" evidence="1">
    <location>
        <position position="177"/>
    </location>
</feature>
<evidence type="ECO:0000313" key="6">
    <source>
        <dbReference type="Proteomes" id="UP000189299"/>
    </source>
</evidence>
<dbReference type="PANTHER" id="PTHR13504">
    <property type="entry name" value="FIDO DOMAIN-CONTAINING PROTEIN DDB_G0283145"/>
    <property type="match status" value="1"/>
</dbReference>
<evidence type="ECO:0000256" key="2">
    <source>
        <dbReference type="PIRSR" id="PIRSR640198-2"/>
    </source>
</evidence>
<dbReference type="InterPro" id="IPR036597">
    <property type="entry name" value="Fido-like_dom_sf"/>
</dbReference>
<evidence type="ECO:0000256" key="1">
    <source>
        <dbReference type="PIRSR" id="PIRSR640198-1"/>
    </source>
</evidence>
<dbReference type="OrthoDB" id="9813719at2"/>
<dbReference type="Gene3D" id="1.10.3290.10">
    <property type="entry name" value="Fido-like domain"/>
    <property type="match status" value="1"/>
</dbReference>
<evidence type="ECO:0000313" key="5">
    <source>
        <dbReference type="EMBL" id="ONN43363.1"/>
    </source>
</evidence>
<dbReference type="GO" id="GO:0005524">
    <property type="term" value="F:ATP binding"/>
    <property type="evidence" value="ECO:0007669"/>
    <property type="project" value="UniProtKB-KW"/>
</dbReference>
<dbReference type="Pfam" id="PF02661">
    <property type="entry name" value="Fic"/>
    <property type="match status" value="1"/>
</dbReference>
<dbReference type="AlphaFoldDB" id="A0A1V2UJA8"/>
<keyword evidence="2" id="KW-0547">Nucleotide-binding</keyword>
<evidence type="ECO:0000313" key="4">
    <source>
        <dbReference type="EMBL" id="NMP57618.1"/>
    </source>
</evidence>
<accession>A0A1V2UJA8</accession>
<dbReference type="PANTHER" id="PTHR13504:SF38">
    <property type="entry name" value="FIDO DOMAIN-CONTAINING PROTEIN"/>
    <property type="match status" value="1"/>
</dbReference>
<dbReference type="InterPro" id="IPR003812">
    <property type="entry name" value="Fido"/>
</dbReference>
<evidence type="ECO:0000313" key="7">
    <source>
        <dbReference type="Proteomes" id="UP000557857"/>
    </source>
</evidence>
<dbReference type="RefSeq" id="WP_062805592.1">
    <property type="nucleotide sequence ID" value="NZ_CABMMO010000006.1"/>
</dbReference>
<organism evidence="5 6">
    <name type="scientific">Enterococcus mundtii</name>
    <dbReference type="NCBI Taxonomy" id="53346"/>
    <lineage>
        <taxon>Bacteria</taxon>
        <taxon>Bacillati</taxon>
        <taxon>Bacillota</taxon>
        <taxon>Bacilli</taxon>
        <taxon>Lactobacillales</taxon>
        <taxon>Enterococcaceae</taxon>
        <taxon>Enterococcus</taxon>
    </lineage>
</organism>
<dbReference type="InterPro" id="IPR040198">
    <property type="entry name" value="Fido_containing"/>
</dbReference>
<dbReference type="EMBL" id="JABCAG010000007">
    <property type="protein sequence ID" value="NMP57618.1"/>
    <property type="molecule type" value="Genomic_DNA"/>
</dbReference>
<dbReference type="PROSITE" id="PS51459">
    <property type="entry name" value="FIDO"/>
    <property type="match status" value="1"/>
</dbReference>
<dbReference type="Proteomes" id="UP000189299">
    <property type="component" value="Unassembled WGS sequence"/>
</dbReference>
<name>A0A1V2UJA8_ENTMU</name>
<dbReference type="Proteomes" id="UP000557857">
    <property type="component" value="Unassembled WGS sequence"/>
</dbReference>
<dbReference type="EMBL" id="MSTR01000006">
    <property type="protein sequence ID" value="ONN43363.1"/>
    <property type="molecule type" value="Genomic_DNA"/>
</dbReference>
<dbReference type="SUPFAM" id="SSF140931">
    <property type="entry name" value="Fic-like"/>
    <property type="match status" value="1"/>
</dbReference>
<sequence length="253" mass="29282">MNVAELDLVTRFVLEKKANLHGGIYHLTQVEMAYNSNRIEGSRISEKQTALIFENNILPPAESGEATKLDDIKETENHFKGFDYVVDHIEEPLSNDFIKELHRILKRGTTDENNPLTPVGEFKLVQNMIGFGYDEVETTAPEEVTEKMTELLAHYENSKKQSLVEIADFHVKYERIHPFADGNGRTGRLIMFKECLRHNIMPFVIKDVHREFYYRGLSNWGTENGYLLDTLGMSQDMYEEFLKKMKFTGSVHQ</sequence>
<keyword evidence="2" id="KW-0067">ATP-binding</keyword>
<comment type="caution">
    <text evidence="5">The sequence shown here is derived from an EMBL/GenBank/DDBJ whole genome shotgun (WGS) entry which is preliminary data.</text>
</comment>
<protein>
    <submittedName>
        <fullName evidence="5">Cell filamentation protein Fic</fullName>
    </submittedName>
    <submittedName>
        <fullName evidence="4">Fic family protein</fullName>
    </submittedName>
</protein>